<dbReference type="KEGG" id="iag:Igag_1642"/>
<dbReference type="AlphaFoldDB" id="E0SRQ9"/>
<keyword evidence="1" id="KW-0472">Membrane</keyword>
<keyword evidence="3" id="KW-1185">Reference proteome</keyword>
<proteinExistence type="predicted"/>
<evidence type="ECO:0000256" key="1">
    <source>
        <dbReference type="SAM" id="Phobius"/>
    </source>
</evidence>
<keyword evidence="1" id="KW-1133">Transmembrane helix</keyword>
<feature type="transmembrane region" description="Helical" evidence="1">
    <location>
        <begin position="542"/>
        <end position="563"/>
    </location>
</feature>
<gene>
    <name evidence="2" type="ordered locus">Igag_1642</name>
</gene>
<evidence type="ECO:0000313" key="2">
    <source>
        <dbReference type="EMBL" id="ADM28440.1"/>
    </source>
</evidence>
<accession>E0SRQ9</accession>
<feature type="transmembrane region" description="Helical" evidence="1">
    <location>
        <begin position="500"/>
        <end position="522"/>
    </location>
</feature>
<keyword evidence="1" id="KW-0812">Transmembrane</keyword>
<feature type="transmembrane region" description="Helical" evidence="1">
    <location>
        <begin position="766"/>
        <end position="790"/>
    </location>
</feature>
<reference evidence="2 3" key="1">
    <citation type="journal article" date="2010" name="Stand. Genomic Sci.">
        <title>Complete genome sequence of Ignisphaera aggregans type strain (AQ1.S1).</title>
        <authorList>
            <person name="Goker M."/>
            <person name="Held B."/>
            <person name="Lapidus A."/>
            <person name="Nolan M."/>
            <person name="Spring S."/>
            <person name="Yasawong M."/>
            <person name="Lucas S."/>
            <person name="Glavina Del Rio T."/>
            <person name="Tice H."/>
            <person name="Cheng J.F."/>
            <person name="Goodwin L."/>
            <person name="Tapia R."/>
            <person name="Pitluck S."/>
            <person name="Liolios K."/>
            <person name="Ivanova N."/>
            <person name="Mavromatis K."/>
            <person name="Mikhailova N."/>
            <person name="Pati A."/>
            <person name="Chen A."/>
            <person name="Palaniappan K."/>
            <person name="Brambilla E."/>
            <person name="Land M."/>
            <person name="Hauser L."/>
            <person name="Chang Y.J."/>
            <person name="Jeffries C.D."/>
            <person name="Brettin T."/>
            <person name="Detter J.C."/>
            <person name="Han C."/>
            <person name="Rohde M."/>
            <person name="Sikorski J."/>
            <person name="Woyke T."/>
            <person name="Bristow J."/>
            <person name="Eisen J.A."/>
            <person name="Markowitz V."/>
            <person name="Hugenholtz P."/>
            <person name="Kyrpides N.C."/>
            <person name="Klenk H.P."/>
        </authorList>
    </citation>
    <scope>NUCLEOTIDE SEQUENCE [LARGE SCALE GENOMIC DNA]</scope>
    <source>
        <strain evidence="3">DSM 17230 / JCM 13409 / AQ1.S1</strain>
    </source>
</reference>
<dbReference type="STRING" id="583356.Igag_1642"/>
<dbReference type="HOGENOM" id="CLU_353254_0_0_2"/>
<dbReference type="BioCyc" id="IAGG583356:GHAH-1630-MONOMER"/>
<dbReference type="Proteomes" id="UP000001304">
    <property type="component" value="Chromosome"/>
</dbReference>
<name>E0SRQ9_IGNAA</name>
<dbReference type="EMBL" id="CP002098">
    <property type="protein sequence ID" value="ADM28440.1"/>
    <property type="molecule type" value="Genomic_DNA"/>
</dbReference>
<evidence type="ECO:0000313" key="3">
    <source>
        <dbReference type="Proteomes" id="UP000001304"/>
    </source>
</evidence>
<sequence length="795" mass="91093">MNKMITLFSRRINTRLYYHNAIHCIVSRMRILAILIIIMLMISTINICCGELYAEKIEQALFSVANNTKLYTLLRDIKTSQESQENIELILVNGIPKIFSIENADFYKRIYLSLYLNKTPIENIANRYTVLYTGYSISSKLSINSNTLSIYTYVLYGYRAFYTTICLSSYIPTTNLSIVINIGNRYEYIVERGIQNIINLLIDNISYNLAILSQYQLNIDTINISSLSIEIPLISGRCIDILFVISRDSIDNGYLLDIYRNTDSLAKESQSFFLEILSGYPDIDTNNIAVDNLYRYVVYSLINIVYGYPGNDLCMRSLVETIAIIDFAKIARDYGYIVSNLAKCININKEMSIDDMVKALYLYANAIHSNITLENIDIVIEGIERYIDNVANNDIYDVIELVLLRKVLSMFVESYGYAPSSINTILSNIDSILRNTMYYQGHYILRWNRGVIEDINQSNIFRALSIAIADLPDIDRHVTYVVNYMNYLLYTDRIFYEDPYSWISIAILLRYGYLYTATKLLLQYINNIDFARDTISLSPLSIFIYGLLGLDIGIYSLSIYPSIPREMANTNLTLYICGRQIPMYIVGWGLEPKNIFLDNTPIYGYIIPLNDICRTQIDRIIVFMEIPKTIETIVRVSIGGSLGRGIVVTAISNMYSISTVTDGFGEARLELPIDSDVWLYIRYVYGDFVLKIHTPDEGRRWYVEISIPFSDIDIDSLRRAIQNNTMAISRVESRVLDLEERVRAIESSIANMSSSTLGSNVSNVNYINTVVLIASFTSLLLSITLFILVLRKIYR</sequence>
<protein>
    <submittedName>
        <fullName evidence="2">Uncharacterized protein</fullName>
    </submittedName>
</protein>
<organism evidence="2 3">
    <name type="scientific">Ignisphaera aggregans (strain DSM 17230 / JCM 13409 / AQ1.S1)</name>
    <dbReference type="NCBI Taxonomy" id="583356"/>
    <lineage>
        <taxon>Archaea</taxon>
        <taxon>Thermoproteota</taxon>
        <taxon>Thermoprotei</taxon>
        <taxon>Desulfurococcales</taxon>
        <taxon>Desulfurococcaceae</taxon>
        <taxon>Ignisphaera</taxon>
    </lineage>
</organism>